<dbReference type="OrthoDB" id="346235at2"/>
<reference evidence="3 4" key="1">
    <citation type="submission" date="2011-09" db="EMBL/GenBank/DDBJ databases">
        <title>Complete sequence of chromosome of Thioflavicoccus mobilis 8321.</title>
        <authorList>
            <consortium name="US DOE Joint Genome Institute"/>
            <person name="Lucas S."/>
            <person name="Han J."/>
            <person name="Lapidus A."/>
            <person name="Cheng J.-F."/>
            <person name="Goodwin L."/>
            <person name="Pitluck S."/>
            <person name="Peters L."/>
            <person name="Ovchinnikova G."/>
            <person name="Lu M."/>
            <person name="Detter J.C."/>
            <person name="Han C."/>
            <person name="Tapia R."/>
            <person name="Land M."/>
            <person name="Hauser L."/>
            <person name="Kyrpides N."/>
            <person name="Ivanova N."/>
            <person name="Pagani I."/>
            <person name="Vogl K."/>
            <person name="Liu Z."/>
            <person name="Imhoff J."/>
            <person name="Thiel V."/>
            <person name="Frigaard N.-U."/>
            <person name="Bryant D."/>
            <person name="Woyke T."/>
        </authorList>
    </citation>
    <scope>NUCLEOTIDE SEQUENCE [LARGE SCALE GENOMIC DNA]</scope>
    <source>
        <strain evidence="3 4">8321</strain>
    </source>
</reference>
<keyword evidence="2" id="KW-0732">Signal</keyword>
<protein>
    <recommendedName>
        <fullName evidence="5">Integral membrane protein</fullName>
    </recommendedName>
</protein>
<evidence type="ECO:0000313" key="3">
    <source>
        <dbReference type="EMBL" id="AGA89851.1"/>
    </source>
</evidence>
<evidence type="ECO:0000313" key="4">
    <source>
        <dbReference type="Proteomes" id="UP000010816"/>
    </source>
</evidence>
<feature type="chain" id="PRO_5003943504" description="Integral membrane protein" evidence="2">
    <location>
        <begin position="29"/>
        <end position="90"/>
    </location>
</feature>
<gene>
    <name evidence="3" type="ORF">Thimo_1046</name>
</gene>
<keyword evidence="4" id="KW-1185">Reference proteome</keyword>
<dbReference type="HOGENOM" id="CLU_2439850_0_0_6"/>
<dbReference type="Proteomes" id="UP000010816">
    <property type="component" value="Chromosome"/>
</dbReference>
<accession>L0GV33</accession>
<dbReference type="STRING" id="765912.Thimo_1046"/>
<dbReference type="AlphaFoldDB" id="L0GV33"/>
<evidence type="ECO:0000256" key="2">
    <source>
        <dbReference type="SAM" id="SignalP"/>
    </source>
</evidence>
<organism evidence="3 4">
    <name type="scientific">Thioflavicoccus mobilis 8321</name>
    <dbReference type="NCBI Taxonomy" id="765912"/>
    <lineage>
        <taxon>Bacteria</taxon>
        <taxon>Pseudomonadati</taxon>
        <taxon>Pseudomonadota</taxon>
        <taxon>Gammaproteobacteria</taxon>
        <taxon>Chromatiales</taxon>
        <taxon>Chromatiaceae</taxon>
        <taxon>Thioflavicoccus</taxon>
    </lineage>
</organism>
<dbReference type="EMBL" id="CP003051">
    <property type="protein sequence ID" value="AGA89851.1"/>
    <property type="molecule type" value="Genomic_DNA"/>
</dbReference>
<sequence length="90" mass="9331">MTLGKPFYAALGASLAVILFVIPPIAGAQSACKGLEQTACTNQTSSCTWVGSYTRSDGTKVSGYCRSKGNRSTNTSTSSSPKTTSKDEAQ</sequence>
<feature type="signal peptide" evidence="2">
    <location>
        <begin position="1"/>
        <end position="28"/>
    </location>
</feature>
<evidence type="ECO:0008006" key="5">
    <source>
        <dbReference type="Google" id="ProtNLM"/>
    </source>
</evidence>
<name>L0GV33_9GAMM</name>
<feature type="region of interest" description="Disordered" evidence="1">
    <location>
        <begin position="55"/>
        <end position="90"/>
    </location>
</feature>
<dbReference type="RefSeq" id="WP_015279996.1">
    <property type="nucleotide sequence ID" value="NC_019940.1"/>
</dbReference>
<proteinExistence type="predicted"/>
<dbReference type="KEGG" id="tmb:Thimo_1046"/>
<evidence type="ECO:0000256" key="1">
    <source>
        <dbReference type="SAM" id="MobiDB-lite"/>
    </source>
</evidence>
<feature type="compositionally biased region" description="Low complexity" evidence="1">
    <location>
        <begin position="66"/>
        <end position="83"/>
    </location>
</feature>